<dbReference type="InterPro" id="IPR006626">
    <property type="entry name" value="PbH1"/>
</dbReference>
<reference evidence="4" key="1">
    <citation type="submission" date="2017-02" db="EMBL/GenBank/DDBJ databases">
        <title>Comparative genomics and description of representatives of a novel lineage of planctomycetes thriving in anoxic sediments.</title>
        <authorList>
            <person name="Spring S."/>
            <person name="Bunk B."/>
            <person name="Sproer C."/>
        </authorList>
    </citation>
    <scope>NUCLEOTIDE SEQUENCE [LARGE SCALE GENOMIC DNA]</scope>
    <source>
        <strain evidence="4">SM-Chi-D1</strain>
    </source>
</reference>
<feature type="chain" id="PRO_5010162898" description="Right handed beta helix domain-containing protein" evidence="1">
    <location>
        <begin position="20"/>
        <end position="1029"/>
    </location>
</feature>
<dbReference type="OrthoDB" id="9791852at2"/>
<evidence type="ECO:0000313" key="3">
    <source>
        <dbReference type="EMBL" id="AQQ70369.1"/>
    </source>
</evidence>
<dbReference type="InterPro" id="IPR039448">
    <property type="entry name" value="Beta_helix"/>
</dbReference>
<sequence length="1029" mass="114880">MYKSLLLFFAAALALNSYAQPIPGWMWWDGGGSDDLWTTGDNWRRDDGQYPDNTVPNTDCNVSLGYFSAYSPAHAEITEGMGITVYGFSIGNRGEGTLDMFGGTLNAYYMNNTQSLSTAKATLNMYGGAINIETSIGVARDGVGVINLEGGTITCKLVMMALNSTGIGTINLRGGELVVNYDRSNPQQNNLNIRAGSKIDITGGLLKYEIGGLYTADDFYDMASAGKITAYGNSPGASLRITEQGGYLVLSAEPCVDLPETVFVAPGGSDENCGTIFSPLATFTAARDMVRQMRSEEPNRDITVFFRGGTYFFDETVVLDYTDSAPDGCKTVFAAYSSEEPVFSSGYNVTGWQKLTVENEPDYLPQAASGNIWAAAIPAEVGGLFKSMYDGRSELPRARSGGFKPVIGPNDPGIHDFGYSELHYPEGTLFRDWANMSDIEILIRPRVLWMMNILPLESVDTVNRIAHVAVDAVYPMTDERYYRFPDEGSVWIENAVDCLDSPGEWVVDTLAGMIYYWPQSGTPSNEIYIPLLKEFIRVEGTEDFISPKPVQGIVFDGLTFTCGERDSWVDGEAVIQHGWESYNKDNAMLRFWWSQNCKVTNCRFENSSGTGVRFDFYSICNKVYNNTFTHLGQSGIVISGYGPGIRNYSRDNRIIKNKIFDCGRQYWHSHGIILFQTGYNVVSHNRIYDMPYTGITLTAIGEQFFTEWGLRRNEMSATIRWDEVHIDPYDYTGIGGDAPSFSEIERYLFTRNNVVEYNEITDVMRVLGDGNAIYLRYCPRGNQIRRNFIHNIVGEHIHGGIRCDDTQAEVTVIENIIYKCVRKGIVFKARNYVNNNIIACLYQEDDPANIFNVPLDGYIEIMDGAQGSQINNNIFYHNGADGPDYLEEYAGAEILEYCQSQNNIFFDEQNPARAQSYLASLPGQSGSLAADPLFADIANADLNLSAGSPAYGLGFKEIKFDAMGLYWPWDLNYNGTVGIDDVIYLSQRWLQDDCFIDMKEELAKSDCFVDYSVFAEWIANYNETSNIWE</sequence>
<dbReference type="InterPro" id="IPR011050">
    <property type="entry name" value="Pectin_lyase_fold/virulence"/>
</dbReference>
<dbReference type="Proteomes" id="UP000188181">
    <property type="component" value="Chromosome"/>
</dbReference>
<organism evidence="3 4">
    <name type="scientific">Limihaloglobus sulfuriphilus</name>
    <dbReference type="NCBI Taxonomy" id="1851148"/>
    <lineage>
        <taxon>Bacteria</taxon>
        <taxon>Pseudomonadati</taxon>
        <taxon>Planctomycetota</taxon>
        <taxon>Phycisphaerae</taxon>
        <taxon>Sedimentisphaerales</taxon>
        <taxon>Sedimentisphaeraceae</taxon>
        <taxon>Limihaloglobus</taxon>
    </lineage>
</organism>
<dbReference type="STRING" id="1851148.SMSP2_00715"/>
<protein>
    <recommendedName>
        <fullName evidence="2">Right handed beta helix domain-containing protein</fullName>
    </recommendedName>
</protein>
<evidence type="ECO:0000259" key="2">
    <source>
        <dbReference type="Pfam" id="PF13229"/>
    </source>
</evidence>
<feature type="signal peptide" evidence="1">
    <location>
        <begin position="1"/>
        <end position="19"/>
    </location>
</feature>
<dbReference type="SMART" id="SM00710">
    <property type="entry name" value="PbH1"/>
    <property type="match status" value="7"/>
</dbReference>
<keyword evidence="1" id="KW-0732">Signal</keyword>
<dbReference type="Gene3D" id="2.160.20.10">
    <property type="entry name" value="Single-stranded right-handed beta-helix, Pectin lyase-like"/>
    <property type="match status" value="2"/>
</dbReference>
<keyword evidence="4" id="KW-1185">Reference proteome</keyword>
<accession>A0A1Q2MCJ3</accession>
<name>A0A1Q2MCJ3_9BACT</name>
<dbReference type="SUPFAM" id="SSF51126">
    <property type="entry name" value="Pectin lyase-like"/>
    <property type="match status" value="2"/>
</dbReference>
<dbReference type="EMBL" id="CP019646">
    <property type="protein sequence ID" value="AQQ70369.1"/>
    <property type="molecule type" value="Genomic_DNA"/>
</dbReference>
<dbReference type="AlphaFoldDB" id="A0A1Q2MCJ3"/>
<evidence type="ECO:0000256" key="1">
    <source>
        <dbReference type="SAM" id="SignalP"/>
    </source>
</evidence>
<dbReference type="KEGG" id="pbas:SMSP2_00715"/>
<dbReference type="InterPro" id="IPR012334">
    <property type="entry name" value="Pectin_lyas_fold"/>
</dbReference>
<dbReference type="PANTHER" id="PTHR36453">
    <property type="entry name" value="SECRETED PROTEIN-RELATED"/>
    <property type="match status" value="1"/>
</dbReference>
<dbReference type="RefSeq" id="WP_146682639.1">
    <property type="nucleotide sequence ID" value="NZ_CP019646.1"/>
</dbReference>
<proteinExistence type="predicted"/>
<evidence type="ECO:0000313" key="4">
    <source>
        <dbReference type="Proteomes" id="UP000188181"/>
    </source>
</evidence>
<dbReference type="PANTHER" id="PTHR36453:SF1">
    <property type="entry name" value="RIGHT HANDED BETA HELIX DOMAIN-CONTAINING PROTEIN"/>
    <property type="match status" value="1"/>
</dbReference>
<dbReference type="Pfam" id="PF13229">
    <property type="entry name" value="Beta_helix"/>
    <property type="match status" value="1"/>
</dbReference>
<gene>
    <name evidence="3" type="ORF">SMSP2_00715</name>
</gene>
<feature type="domain" description="Right handed beta helix" evidence="2">
    <location>
        <begin position="592"/>
        <end position="698"/>
    </location>
</feature>